<dbReference type="SMART" id="SM00100">
    <property type="entry name" value="cNMP"/>
    <property type="match status" value="1"/>
</dbReference>
<accession>A0A154KYW1</accession>
<dbReference type="EMBL" id="OBMM01000001">
    <property type="protein sequence ID" value="SOB96894.1"/>
    <property type="molecule type" value="Genomic_DNA"/>
</dbReference>
<protein>
    <submittedName>
        <fullName evidence="6 7">Crp/Fnr family transcriptional regulator</fullName>
    </submittedName>
</protein>
<evidence type="ECO:0000313" key="9">
    <source>
        <dbReference type="Proteomes" id="UP000252266"/>
    </source>
</evidence>
<keyword evidence="2" id="KW-0238">DNA-binding</keyword>
<dbReference type="Pfam" id="PF00027">
    <property type="entry name" value="cNMP_binding"/>
    <property type="match status" value="1"/>
</dbReference>
<dbReference type="InterPro" id="IPR014710">
    <property type="entry name" value="RmlC-like_jellyroll"/>
</dbReference>
<dbReference type="PROSITE" id="PS50042">
    <property type="entry name" value="CNMP_BINDING_3"/>
    <property type="match status" value="1"/>
</dbReference>
<evidence type="ECO:0000313" key="8">
    <source>
        <dbReference type="Proteomes" id="UP000219068"/>
    </source>
</evidence>
<evidence type="ECO:0000256" key="3">
    <source>
        <dbReference type="ARBA" id="ARBA00023163"/>
    </source>
</evidence>
<dbReference type="SUPFAM" id="SSF46785">
    <property type="entry name" value="Winged helix' DNA-binding domain"/>
    <property type="match status" value="1"/>
</dbReference>
<dbReference type="GO" id="GO:0003700">
    <property type="term" value="F:DNA-binding transcription factor activity"/>
    <property type="evidence" value="ECO:0007669"/>
    <property type="project" value="InterPro"/>
</dbReference>
<dbReference type="Proteomes" id="UP000219068">
    <property type="component" value="Unassembled WGS sequence"/>
</dbReference>
<evidence type="ECO:0000256" key="1">
    <source>
        <dbReference type="ARBA" id="ARBA00023015"/>
    </source>
</evidence>
<dbReference type="PANTHER" id="PTHR24567">
    <property type="entry name" value="CRP FAMILY TRANSCRIPTIONAL REGULATORY PROTEIN"/>
    <property type="match status" value="1"/>
</dbReference>
<dbReference type="InterPro" id="IPR050397">
    <property type="entry name" value="Env_Response_Regulators"/>
</dbReference>
<dbReference type="Pfam" id="PF13545">
    <property type="entry name" value="HTH_Crp_2"/>
    <property type="match status" value="1"/>
</dbReference>
<keyword evidence="1" id="KW-0805">Transcription regulation</keyword>
<dbReference type="Proteomes" id="UP000252266">
    <property type="component" value="Unassembled WGS sequence"/>
</dbReference>
<keyword evidence="3" id="KW-0804">Transcription</keyword>
<organism evidence="6 9">
    <name type="scientific">Thalassospira xiamenensis</name>
    <dbReference type="NCBI Taxonomy" id="220697"/>
    <lineage>
        <taxon>Bacteria</taxon>
        <taxon>Pseudomonadati</taxon>
        <taxon>Pseudomonadota</taxon>
        <taxon>Alphaproteobacteria</taxon>
        <taxon>Rhodospirillales</taxon>
        <taxon>Thalassospiraceae</taxon>
        <taxon>Thalassospira</taxon>
    </lineage>
</organism>
<dbReference type="PROSITE" id="PS51063">
    <property type="entry name" value="HTH_CRP_2"/>
    <property type="match status" value="1"/>
</dbReference>
<gene>
    <name evidence="7" type="ORF">SAMN05428964_1012012</name>
    <name evidence="6" type="ORF">TH44_05855</name>
</gene>
<dbReference type="PROSITE" id="PS00042">
    <property type="entry name" value="HTH_CRP_1"/>
    <property type="match status" value="1"/>
</dbReference>
<dbReference type="RefSeq" id="WP_062951615.1">
    <property type="nucleotide sequence ID" value="NZ_JALLPZ010000001.1"/>
</dbReference>
<dbReference type="Gene3D" id="1.10.10.10">
    <property type="entry name" value="Winged helix-like DNA-binding domain superfamily/Winged helix DNA-binding domain"/>
    <property type="match status" value="1"/>
</dbReference>
<proteinExistence type="predicted"/>
<dbReference type="AlphaFoldDB" id="A0A154KYW1"/>
<evidence type="ECO:0000259" key="4">
    <source>
        <dbReference type="PROSITE" id="PS50042"/>
    </source>
</evidence>
<dbReference type="PANTHER" id="PTHR24567:SF75">
    <property type="entry name" value="FUMARATE AND NITRATE REDUCTION REGULATORY PROTEIN"/>
    <property type="match status" value="1"/>
</dbReference>
<reference evidence="6 9" key="1">
    <citation type="submission" date="2014-07" db="EMBL/GenBank/DDBJ databases">
        <title>Draft genome sequence of Thalassospira xiamenensis IB13.</title>
        <authorList>
            <person name="Lai Q."/>
            <person name="Shao Z."/>
        </authorList>
    </citation>
    <scope>NUCLEOTIDE SEQUENCE [LARGE SCALE GENOMIC DNA]</scope>
    <source>
        <strain evidence="6 9">IB13</strain>
    </source>
</reference>
<dbReference type="Gene3D" id="2.60.120.10">
    <property type="entry name" value="Jelly Rolls"/>
    <property type="match status" value="1"/>
</dbReference>
<evidence type="ECO:0000259" key="5">
    <source>
        <dbReference type="PROSITE" id="PS51063"/>
    </source>
</evidence>
<dbReference type="InterPro" id="IPR000595">
    <property type="entry name" value="cNMP-bd_dom"/>
</dbReference>
<evidence type="ECO:0000313" key="7">
    <source>
        <dbReference type="EMBL" id="SOB96894.1"/>
    </source>
</evidence>
<dbReference type="CDD" id="cd00038">
    <property type="entry name" value="CAP_ED"/>
    <property type="match status" value="1"/>
</dbReference>
<evidence type="ECO:0000256" key="2">
    <source>
        <dbReference type="ARBA" id="ARBA00023125"/>
    </source>
</evidence>
<feature type="domain" description="HTH crp-type" evidence="5">
    <location>
        <begin position="149"/>
        <end position="223"/>
    </location>
</feature>
<dbReference type="GO" id="GO:0003677">
    <property type="term" value="F:DNA binding"/>
    <property type="evidence" value="ECO:0007669"/>
    <property type="project" value="UniProtKB-KW"/>
</dbReference>
<dbReference type="FunFam" id="1.10.10.10:FF:000028">
    <property type="entry name" value="Fumarate/nitrate reduction transcriptional regulator Fnr"/>
    <property type="match status" value="1"/>
</dbReference>
<dbReference type="InterPro" id="IPR018490">
    <property type="entry name" value="cNMP-bd_dom_sf"/>
</dbReference>
<dbReference type="InterPro" id="IPR036388">
    <property type="entry name" value="WH-like_DNA-bd_sf"/>
</dbReference>
<evidence type="ECO:0000313" key="6">
    <source>
        <dbReference type="EMBL" id="RCK51939.1"/>
    </source>
</evidence>
<dbReference type="SUPFAM" id="SSF51206">
    <property type="entry name" value="cAMP-binding domain-like"/>
    <property type="match status" value="1"/>
</dbReference>
<feature type="domain" description="Cyclic nucleotide-binding" evidence="4">
    <location>
        <begin position="18"/>
        <end position="87"/>
    </location>
</feature>
<dbReference type="CDD" id="cd00092">
    <property type="entry name" value="HTH_CRP"/>
    <property type="match status" value="1"/>
</dbReference>
<reference evidence="7 8" key="2">
    <citation type="submission" date="2017-08" db="EMBL/GenBank/DDBJ databases">
        <authorList>
            <person name="de Groot N.N."/>
        </authorList>
    </citation>
    <scope>NUCLEOTIDE SEQUENCE [LARGE SCALE GENOMIC DNA]</scope>
    <source>
        <strain evidence="7 8">USBA 78</strain>
    </source>
</reference>
<name>A0A154KYW1_9PROT</name>
<dbReference type="SMART" id="SM00419">
    <property type="entry name" value="HTH_CRP"/>
    <property type="match status" value="1"/>
</dbReference>
<dbReference type="InterPro" id="IPR018335">
    <property type="entry name" value="Tscrpt_reg_HTH_Crp-type_CS"/>
</dbReference>
<dbReference type="PRINTS" id="PR00034">
    <property type="entry name" value="HTHCRP"/>
</dbReference>
<dbReference type="InterPro" id="IPR036390">
    <property type="entry name" value="WH_DNA-bd_sf"/>
</dbReference>
<dbReference type="GO" id="GO:0005829">
    <property type="term" value="C:cytosol"/>
    <property type="evidence" value="ECO:0007669"/>
    <property type="project" value="TreeGrafter"/>
</dbReference>
<dbReference type="InterPro" id="IPR012318">
    <property type="entry name" value="HTH_CRP"/>
</dbReference>
<dbReference type="EMBL" id="JPWJ01000002">
    <property type="protein sequence ID" value="RCK51939.1"/>
    <property type="molecule type" value="Genomic_DNA"/>
</dbReference>
<sequence length="232" mass="26221">MSVRSQLCEACGIKDLTFCSSLQGTEHDRLRQMLTHVQFDPHSTIFHEAEDADYVFNVTSGSVKLYKLLGDGRRQITGFLFPGDFLGLALNTTYSYTAEAIEPVTACRFPREKLEKLFDEFPRLEKRMLGMAVDELAAAQDQMLLLGRKTAKEKVASFLLMLARRQEHRGEESDTIQVPMSRSDIADYLGLTIETVSRTLTQLRKEATITLRDNRHIEAVGIDMLEDLAEGL</sequence>